<sequence>LVHAPLTVDVHDADATAILHHTSSSVHGRDLLTTASRDLRVAAAAAARADERQRRIEFKESQARARESQRVAAATEAERRRAEVAAQKAAHARALEAARTAVLAEREAKAGSPRERAARDALLRAMKNDEQAAVRAHVRALRRTRSHMHDAARRRKVWSADEARRHARMSSSLKRRLAQHDALLLDLAPLEPRPVTASADARRPGSHLVRMPTPPSPVIDSSVRRGTVSALAGMAGIAPSVVSQLAEDLIRERGGGALPRATMSPHPDSPAAHITVRVPSIPTASP</sequence>
<dbReference type="EMBL" id="GL349468">
    <property type="protein sequence ID" value="KNC51503.1"/>
    <property type="molecule type" value="Genomic_DNA"/>
</dbReference>
<evidence type="ECO:0000313" key="2">
    <source>
        <dbReference type="EMBL" id="KNC51503.1"/>
    </source>
</evidence>
<dbReference type="RefSeq" id="XP_013755906.1">
    <property type="nucleotide sequence ID" value="XM_013900452.1"/>
</dbReference>
<organism evidence="2 3">
    <name type="scientific">Thecamonas trahens ATCC 50062</name>
    <dbReference type="NCBI Taxonomy" id="461836"/>
    <lineage>
        <taxon>Eukaryota</taxon>
        <taxon>Apusozoa</taxon>
        <taxon>Apusomonadida</taxon>
        <taxon>Apusomonadidae</taxon>
        <taxon>Thecamonas</taxon>
    </lineage>
</organism>
<dbReference type="Proteomes" id="UP000054408">
    <property type="component" value="Unassembled WGS sequence"/>
</dbReference>
<feature type="non-terminal residue" evidence="2">
    <location>
        <position position="1"/>
    </location>
</feature>
<feature type="region of interest" description="Disordered" evidence="1">
    <location>
        <begin position="196"/>
        <end position="220"/>
    </location>
</feature>
<gene>
    <name evidence="2" type="ORF">AMSG_07394</name>
</gene>
<proteinExistence type="predicted"/>
<evidence type="ECO:0000256" key="1">
    <source>
        <dbReference type="SAM" id="MobiDB-lite"/>
    </source>
</evidence>
<name>A0A0L0DJN2_THETB</name>
<protein>
    <submittedName>
        <fullName evidence="2">Uncharacterized protein</fullName>
    </submittedName>
</protein>
<dbReference type="GeneID" id="25566321"/>
<accession>A0A0L0DJN2</accession>
<keyword evidence="3" id="KW-1185">Reference proteome</keyword>
<reference evidence="2 3" key="1">
    <citation type="submission" date="2010-05" db="EMBL/GenBank/DDBJ databases">
        <title>The Genome Sequence of Thecamonas trahens ATCC 50062.</title>
        <authorList>
            <consortium name="The Broad Institute Genome Sequencing Platform"/>
            <person name="Russ C."/>
            <person name="Cuomo C."/>
            <person name="Shea T."/>
            <person name="Young S.K."/>
            <person name="Zeng Q."/>
            <person name="Koehrsen M."/>
            <person name="Haas B."/>
            <person name="Borodovsky M."/>
            <person name="Guigo R."/>
            <person name="Alvarado L."/>
            <person name="Berlin A."/>
            <person name="Bochicchio J."/>
            <person name="Borenstein D."/>
            <person name="Chapman S."/>
            <person name="Chen Z."/>
            <person name="Freedman E."/>
            <person name="Gellesch M."/>
            <person name="Goldberg J."/>
            <person name="Griggs A."/>
            <person name="Gujja S."/>
            <person name="Heilman E."/>
            <person name="Heiman D."/>
            <person name="Hepburn T."/>
            <person name="Howarth C."/>
            <person name="Jen D."/>
            <person name="Larson L."/>
            <person name="Mehta T."/>
            <person name="Park D."/>
            <person name="Pearson M."/>
            <person name="Roberts A."/>
            <person name="Saif S."/>
            <person name="Shenoy N."/>
            <person name="Sisk P."/>
            <person name="Stolte C."/>
            <person name="Sykes S."/>
            <person name="Thomson T."/>
            <person name="Walk T."/>
            <person name="White J."/>
            <person name="Yandava C."/>
            <person name="Burger G."/>
            <person name="Gray M.W."/>
            <person name="Holland P.W.H."/>
            <person name="King N."/>
            <person name="Lang F.B.F."/>
            <person name="Roger A.J."/>
            <person name="Ruiz-Trillo I."/>
            <person name="Lander E."/>
            <person name="Nusbaum C."/>
        </authorList>
    </citation>
    <scope>NUCLEOTIDE SEQUENCE [LARGE SCALE GENOMIC DNA]</scope>
    <source>
        <strain evidence="2 3">ATCC 50062</strain>
    </source>
</reference>
<evidence type="ECO:0000313" key="3">
    <source>
        <dbReference type="Proteomes" id="UP000054408"/>
    </source>
</evidence>
<dbReference type="AlphaFoldDB" id="A0A0L0DJN2"/>